<reference evidence="1 2" key="1">
    <citation type="submission" date="2023-10" db="EMBL/GenBank/DDBJ databases">
        <title>Virgibacillus halophilus 5B73C genome.</title>
        <authorList>
            <person name="Miliotis G."/>
            <person name="Sengupta P."/>
            <person name="Hameed A."/>
            <person name="Chuvochina M."/>
            <person name="Mcdonagh F."/>
            <person name="Simpson A.C."/>
            <person name="Singh N.K."/>
            <person name="Rekha P.D."/>
            <person name="Raman K."/>
            <person name="Hugenholtz P."/>
            <person name="Venkateswaran K."/>
        </authorList>
    </citation>
    <scope>NUCLEOTIDE SEQUENCE [LARGE SCALE GENOMIC DNA]</scope>
    <source>
        <strain evidence="1 2">5B73C</strain>
    </source>
</reference>
<evidence type="ECO:0000313" key="2">
    <source>
        <dbReference type="Proteomes" id="UP001281447"/>
    </source>
</evidence>
<name>A0ABU5C451_9BACI</name>
<dbReference type="RefSeq" id="WP_390357398.1">
    <property type="nucleotide sequence ID" value="NZ_JBHUIZ010000015.1"/>
</dbReference>
<keyword evidence="2" id="KW-1185">Reference proteome</keyword>
<sequence>MGFELGFHGGAGIVSSPLFHLMNMFSNDSKQQKKIDSQIRKYTLKKQDDDLLLYLRQLDY</sequence>
<dbReference type="EMBL" id="JAWDIP010000003">
    <property type="protein sequence ID" value="MDY0393850.1"/>
    <property type="molecule type" value="Genomic_DNA"/>
</dbReference>
<proteinExistence type="predicted"/>
<protein>
    <submittedName>
        <fullName evidence="1">Uncharacterized protein</fullName>
    </submittedName>
</protein>
<accession>A0ABU5C451</accession>
<organism evidence="1 2">
    <name type="scientific">Tigheibacillus halophilus</name>
    <dbReference type="NCBI Taxonomy" id="361280"/>
    <lineage>
        <taxon>Bacteria</taxon>
        <taxon>Bacillati</taxon>
        <taxon>Bacillota</taxon>
        <taxon>Bacilli</taxon>
        <taxon>Bacillales</taxon>
        <taxon>Bacillaceae</taxon>
        <taxon>Tigheibacillus</taxon>
    </lineage>
</organism>
<dbReference type="Proteomes" id="UP001281447">
    <property type="component" value="Unassembled WGS sequence"/>
</dbReference>
<gene>
    <name evidence="1" type="ORF">RWE15_04480</name>
</gene>
<comment type="caution">
    <text evidence="1">The sequence shown here is derived from an EMBL/GenBank/DDBJ whole genome shotgun (WGS) entry which is preliminary data.</text>
</comment>
<evidence type="ECO:0000313" key="1">
    <source>
        <dbReference type="EMBL" id="MDY0393850.1"/>
    </source>
</evidence>